<keyword evidence="2" id="KW-1003">Cell membrane</keyword>
<dbReference type="GO" id="GO:0016020">
    <property type="term" value="C:membrane"/>
    <property type="evidence" value="ECO:0007669"/>
    <property type="project" value="InterPro"/>
</dbReference>
<keyword evidence="5" id="KW-0472">Membrane</keyword>
<protein>
    <submittedName>
        <fullName evidence="6">Flagellar formation protein</fullName>
    </submittedName>
</protein>
<reference evidence="6 7" key="1">
    <citation type="submission" date="2017-10" db="EMBL/GenBank/DDBJ databases">
        <title>Effective Description of Clostridium neonatale sp. nov. linked to necrotizing enterocolitis in neonates and a clarification of species assignable to the genus Clostridium (Prazmowski 1880) emend. Lawson and Rainey 2016.</title>
        <authorList>
            <person name="Bernard K."/>
            <person name="Burdz T."/>
            <person name="Wiebe D."/>
            <person name="Balcewich B."/>
            <person name="Alfa M."/>
            <person name="Bernier A.-M."/>
        </authorList>
    </citation>
    <scope>NUCLEOTIDE SEQUENCE [LARGE SCALE GENOMIC DNA]</scope>
    <source>
        <strain evidence="6 7">LCDC99A005</strain>
    </source>
</reference>
<comment type="subcellular location">
    <subcellularLocation>
        <location evidence="1">Cell membrane</location>
    </subcellularLocation>
</comment>
<keyword evidence="3" id="KW-0812">Transmembrane</keyword>
<evidence type="ECO:0000313" key="7">
    <source>
        <dbReference type="Proteomes" id="UP000220840"/>
    </source>
</evidence>
<keyword evidence="6" id="KW-0282">Flagellum</keyword>
<keyword evidence="6" id="KW-0966">Cell projection</keyword>
<evidence type="ECO:0000256" key="2">
    <source>
        <dbReference type="ARBA" id="ARBA00022475"/>
    </source>
</evidence>
<accession>A0A2A7MKE7</accession>
<evidence type="ECO:0000256" key="3">
    <source>
        <dbReference type="ARBA" id="ARBA00022692"/>
    </source>
</evidence>
<organism evidence="6 7">
    <name type="scientific">Clostridium neonatale</name>
    <dbReference type="NCBI Taxonomy" id="137838"/>
    <lineage>
        <taxon>Bacteria</taxon>
        <taxon>Bacillati</taxon>
        <taxon>Bacillota</taxon>
        <taxon>Clostridia</taxon>
        <taxon>Eubacteriales</taxon>
        <taxon>Clostridiaceae</taxon>
        <taxon>Clostridium</taxon>
    </lineage>
</organism>
<dbReference type="AlphaFoldDB" id="A0A2A7MKE7"/>
<dbReference type="GeneID" id="68878669"/>
<keyword evidence="6" id="KW-0969">Cilium</keyword>
<dbReference type="Proteomes" id="UP000220840">
    <property type="component" value="Unassembled WGS sequence"/>
</dbReference>
<proteinExistence type="predicted"/>
<keyword evidence="4" id="KW-1133">Transmembrane helix</keyword>
<gene>
    <name evidence="6" type="ORF">CQ394_10955</name>
</gene>
<dbReference type="EMBL" id="PDCJ01000001">
    <property type="protein sequence ID" value="PEG32185.1"/>
    <property type="molecule type" value="Genomic_DNA"/>
</dbReference>
<name>A0A2A7MKE7_9CLOT</name>
<evidence type="ECO:0000313" key="6">
    <source>
        <dbReference type="EMBL" id="PEG32185.1"/>
    </source>
</evidence>
<dbReference type="InterPro" id="IPR022781">
    <property type="entry name" value="Flagellar_biosynth_FliO"/>
</dbReference>
<sequence length="121" mass="13945">MLEFLKICGKLILSLTTVLLLIFLVFKVLGNKVNDINNKKYMKIIDRLQITKDNSIVIVQIGKKGYIMSSSPKGMEKIEELEKEQLQVIEEMKKQSLNEMQSVYNKAFVKLKGLKGDKHEK</sequence>
<dbReference type="OrthoDB" id="1936088at2"/>
<dbReference type="GO" id="GO:0044781">
    <property type="term" value="P:bacterial-type flagellum organization"/>
    <property type="evidence" value="ECO:0007669"/>
    <property type="project" value="InterPro"/>
</dbReference>
<dbReference type="STRING" id="137838.GCA_001458595_03679"/>
<evidence type="ECO:0000256" key="5">
    <source>
        <dbReference type="ARBA" id="ARBA00023136"/>
    </source>
</evidence>
<comment type="caution">
    <text evidence="6">The sequence shown here is derived from an EMBL/GenBank/DDBJ whole genome shotgun (WGS) entry which is preliminary data.</text>
</comment>
<dbReference type="RefSeq" id="WP_058296331.1">
    <property type="nucleotide sequence ID" value="NZ_CAKJVD010000009.1"/>
</dbReference>
<evidence type="ECO:0000256" key="1">
    <source>
        <dbReference type="ARBA" id="ARBA00004236"/>
    </source>
</evidence>
<dbReference type="Pfam" id="PF04347">
    <property type="entry name" value="FliO"/>
    <property type="match status" value="1"/>
</dbReference>
<keyword evidence="7" id="KW-1185">Reference proteome</keyword>
<evidence type="ECO:0000256" key="4">
    <source>
        <dbReference type="ARBA" id="ARBA00022989"/>
    </source>
</evidence>